<name>A0A5N3UT98_MUNRE</name>
<reference evidence="1 2" key="1">
    <citation type="submission" date="2019-06" db="EMBL/GenBank/DDBJ databases">
        <title>Discovery of a novel chromosome fission-fusion reversal in muntjac.</title>
        <authorList>
            <person name="Mudd A.B."/>
            <person name="Bredeson J.V."/>
            <person name="Baum R."/>
            <person name="Hockemeyer D."/>
            <person name="Rokhsar D.S."/>
        </authorList>
    </citation>
    <scope>NUCLEOTIDE SEQUENCE [LARGE SCALE GENOMIC DNA]</scope>
    <source>
        <strain evidence="1">UCam_UCB_Mr</strain>
        <tissue evidence="1">Fibroblast cell line</tissue>
    </source>
</reference>
<evidence type="ECO:0000313" key="2">
    <source>
        <dbReference type="Proteomes" id="UP000326062"/>
    </source>
</evidence>
<organism evidence="1 2">
    <name type="scientific">Muntiacus reevesi</name>
    <name type="common">Reeves' muntjac</name>
    <name type="synonym">Cervus reevesi</name>
    <dbReference type="NCBI Taxonomy" id="9886"/>
    <lineage>
        <taxon>Eukaryota</taxon>
        <taxon>Metazoa</taxon>
        <taxon>Chordata</taxon>
        <taxon>Craniata</taxon>
        <taxon>Vertebrata</taxon>
        <taxon>Euteleostomi</taxon>
        <taxon>Mammalia</taxon>
        <taxon>Eutheria</taxon>
        <taxon>Laurasiatheria</taxon>
        <taxon>Artiodactyla</taxon>
        <taxon>Ruminantia</taxon>
        <taxon>Pecora</taxon>
        <taxon>Cervidae</taxon>
        <taxon>Muntiacinae</taxon>
        <taxon>Muntiacus</taxon>
    </lineage>
</organism>
<comment type="caution">
    <text evidence="1">The sequence shown here is derived from an EMBL/GenBank/DDBJ whole genome shotgun (WGS) entry which is preliminary data.</text>
</comment>
<dbReference type="AlphaFoldDB" id="A0A5N3UT98"/>
<accession>A0A5N3UT98</accession>
<keyword evidence="2" id="KW-1185">Reference proteome</keyword>
<dbReference type="Proteomes" id="UP000326062">
    <property type="component" value="Unassembled WGS sequence"/>
</dbReference>
<sequence length="79" mass="8174">MTLKASEGEGGGGMRTALSDLYLEHLLQKRNRPESPCRGISAGAAGAGGYPGGLCLFVGRHHLRSNSALPPRPDSCDGP</sequence>
<dbReference type="EMBL" id="VCEB01005103">
    <property type="protein sequence ID" value="KAB0340000.1"/>
    <property type="molecule type" value="Genomic_DNA"/>
</dbReference>
<evidence type="ECO:0000313" key="1">
    <source>
        <dbReference type="EMBL" id="KAB0340000.1"/>
    </source>
</evidence>
<protein>
    <submittedName>
        <fullName evidence="1">Uncharacterized protein</fullName>
    </submittedName>
</protein>
<gene>
    <name evidence="1" type="ORF">FD755_024821</name>
</gene>
<proteinExistence type="predicted"/>